<sequence>MLFVPFISVIITAHNRREFLLEAVNSALNQTLPKDEYEIIVVKNFSEYDDILKNLGVKTVFSNEENQGADIVNALSYTEGKVICFLDDDDIWVPWKLEKVKEAFKEESLGYYHHALLAFRQGENISELIDKLKENNKEFIRNRFIDLSPVNSSSTCIKKDTLIKCISQLKKVRYFIDNFYYYFALLKNCKIKFDPVILTLYRQHYNNSTALKEKSFQDWVEKKITFYSNRYELLLELISSCKSEGIRGTVVKALLAQALSDKITVTRLSKDGLYKANFSDYLKYVSLDYKNLRGILLASLIFMPKFIQLYVARKWYEKEQKAS</sequence>
<comment type="caution">
    <text evidence="2">The sequence shown here is derived from an EMBL/GenBank/DDBJ whole genome shotgun (WGS) entry which is preliminary data.</text>
</comment>
<dbReference type="PANTHER" id="PTHR22916:SF3">
    <property type="entry name" value="UDP-GLCNAC:BETAGAL BETA-1,3-N-ACETYLGLUCOSAMINYLTRANSFERASE-LIKE PROTEIN 1"/>
    <property type="match status" value="1"/>
</dbReference>
<evidence type="ECO:0000313" key="3">
    <source>
        <dbReference type="Proteomes" id="UP000245638"/>
    </source>
</evidence>
<evidence type="ECO:0000313" key="2">
    <source>
        <dbReference type="EMBL" id="PVU74566.1"/>
    </source>
</evidence>
<dbReference type="SUPFAM" id="SSF53448">
    <property type="entry name" value="Nucleotide-diphospho-sugar transferases"/>
    <property type="match status" value="1"/>
</dbReference>
<name>A0A2T9X392_9CREN</name>
<dbReference type="InterPro" id="IPR001173">
    <property type="entry name" value="Glyco_trans_2-like"/>
</dbReference>
<dbReference type="GO" id="GO:0016758">
    <property type="term" value="F:hexosyltransferase activity"/>
    <property type="evidence" value="ECO:0007669"/>
    <property type="project" value="UniProtKB-ARBA"/>
</dbReference>
<dbReference type="InterPro" id="IPR029044">
    <property type="entry name" value="Nucleotide-diphossugar_trans"/>
</dbReference>
<gene>
    <name evidence="2" type="ORF">DDW13_06910</name>
</gene>
<feature type="domain" description="Glycosyltransferase 2-like" evidence="1">
    <location>
        <begin position="8"/>
        <end position="140"/>
    </location>
</feature>
<reference evidence="2 3" key="1">
    <citation type="journal article" date="2015" name="Appl. Environ. Microbiol.">
        <title>Nanoarchaeota, Their Sulfolobales Host, and Nanoarchaeota Virus Distribution across Yellowstone National Park Hot Springs.</title>
        <authorList>
            <person name="Munson-McGee J.H."/>
            <person name="Field E.K."/>
            <person name="Bateson M."/>
            <person name="Rooney C."/>
            <person name="Stepanauskas R."/>
            <person name="Young M.J."/>
        </authorList>
    </citation>
    <scope>NUCLEOTIDE SEQUENCE [LARGE SCALE GENOMIC DNA]</scope>
    <source>
        <strain evidence="2">SCGC AC-742_N10</strain>
    </source>
</reference>
<organism evidence="2 3">
    <name type="scientific">Acidianus hospitalis</name>
    <dbReference type="NCBI Taxonomy" id="563177"/>
    <lineage>
        <taxon>Archaea</taxon>
        <taxon>Thermoproteota</taxon>
        <taxon>Thermoprotei</taxon>
        <taxon>Sulfolobales</taxon>
        <taxon>Sulfolobaceae</taxon>
        <taxon>Acidianus</taxon>
    </lineage>
</organism>
<dbReference type="AlphaFoldDB" id="A0A2T9X392"/>
<protein>
    <recommendedName>
        <fullName evidence="1">Glycosyltransferase 2-like domain-containing protein</fullName>
    </recommendedName>
</protein>
<evidence type="ECO:0000259" key="1">
    <source>
        <dbReference type="Pfam" id="PF00535"/>
    </source>
</evidence>
<accession>A0A2T9X392</accession>
<dbReference type="EMBL" id="QEFD01000202">
    <property type="protein sequence ID" value="PVU74566.1"/>
    <property type="molecule type" value="Genomic_DNA"/>
</dbReference>
<dbReference type="PANTHER" id="PTHR22916">
    <property type="entry name" value="GLYCOSYLTRANSFERASE"/>
    <property type="match status" value="1"/>
</dbReference>
<dbReference type="Pfam" id="PF00535">
    <property type="entry name" value="Glycos_transf_2"/>
    <property type="match status" value="1"/>
</dbReference>
<proteinExistence type="predicted"/>
<dbReference type="Gene3D" id="3.90.550.10">
    <property type="entry name" value="Spore Coat Polysaccharide Biosynthesis Protein SpsA, Chain A"/>
    <property type="match status" value="1"/>
</dbReference>
<dbReference type="Proteomes" id="UP000245638">
    <property type="component" value="Unassembled WGS sequence"/>
</dbReference>